<organism evidence="2 3">
    <name type="scientific">Hamiltonella defensa subsp. Acyrthosiphon pisum (strain 5AT)</name>
    <dbReference type="NCBI Taxonomy" id="572265"/>
    <lineage>
        <taxon>Bacteria</taxon>
        <taxon>Pseudomonadati</taxon>
        <taxon>Pseudomonadota</taxon>
        <taxon>Gammaproteobacteria</taxon>
        <taxon>Enterobacterales</taxon>
        <taxon>Enterobacteriaceae</taxon>
        <taxon>aphid secondary symbionts</taxon>
        <taxon>Candidatus Williamhamiltonella</taxon>
    </lineage>
</organism>
<name>C4K7L8_HAMD5</name>
<evidence type="ECO:0000256" key="1">
    <source>
        <dbReference type="SAM" id="MobiDB-lite"/>
    </source>
</evidence>
<reference evidence="2 3" key="1">
    <citation type="journal article" date="2009" name="Proc. Natl. Acad. Sci. U.S.A.">
        <title>Hamiltonella defensa, genome evolution of protective bacterial endosymbiont from pathogenic ancestors.</title>
        <authorList>
            <person name="Degnan P.H."/>
            <person name="Yu Y."/>
            <person name="Sisneros N."/>
            <person name="Wing R.A."/>
            <person name="Moran N.A."/>
        </authorList>
    </citation>
    <scope>NUCLEOTIDE SEQUENCE [LARGE SCALE GENOMIC DNA]</scope>
    <source>
        <strain evidence="3">5AT</strain>
    </source>
</reference>
<dbReference type="AlphaFoldDB" id="C4K7L8"/>
<evidence type="ECO:0000313" key="2">
    <source>
        <dbReference type="EMBL" id="ACQ68561.1"/>
    </source>
</evidence>
<dbReference type="KEGG" id="hde:HDEF_1976"/>
<feature type="region of interest" description="Disordered" evidence="1">
    <location>
        <begin position="1"/>
        <end position="30"/>
    </location>
</feature>
<sequence length="30" mass="3277">MQTQTDPSGVEKKGRDWKHSGGKSEKGGLF</sequence>
<protein>
    <submittedName>
        <fullName evidence="2">Uncharacterized protein</fullName>
    </submittedName>
</protein>
<dbReference type="HOGENOM" id="CLU_3403903_0_0_6"/>
<feature type="compositionally biased region" description="Basic and acidic residues" evidence="1">
    <location>
        <begin position="9"/>
        <end position="30"/>
    </location>
</feature>
<accession>C4K7L8</accession>
<keyword evidence="3" id="KW-1185">Reference proteome</keyword>
<dbReference type="Proteomes" id="UP000002334">
    <property type="component" value="Chromosome"/>
</dbReference>
<evidence type="ECO:0000313" key="3">
    <source>
        <dbReference type="Proteomes" id="UP000002334"/>
    </source>
</evidence>
<gene>
    <name evidence="2" type="ordered locus">HDEF_1976</name>
</gene>
<dbReference type="EMBL" id="CP001277">
    <property type="protein sequence ID" value="ACQ68561.1"/>
    <property type="molecule type" value="Genomic_DNA"/>
</dbReference>
<proteinExistence type="predicted"/>